<keyword evidence="4" id="KW-1185">Reference proteome</keyword>
<evidence type="ECO:0000313" key="3">
    <source>
        <dbReference type="EMBL" id="KAK7965924.1"/>
    </source>
</evidence>
<evidence type="ECO:0008006" key="5">
    <source>
        <dbReference type="Google" id="ProtNLM"/>
    </source>
</evidence>
<name>A0ABR1QTJ2_9PEZI</name>
<evidence type="ECO:0000256" key="2">
    <source>
        <dbReference type="SAM" id="SignalP"/>
    </source>
</evidence>
<accession>A0ABR1QTJ2</accession>
<organism evidence="3 4">
    <name type="scientific">Apiospora aurea</name>
    <dbReference type="NCBI Taxonomy" id="335848"/>
    <lineage>
        <taxon>Eukaryota</taxon>
        <taxon>Fungi</taxon>
        <taxon>Dikarya</taxon>
        <taxon>Ascomycota</taxon>
        <taxon>Pezizomycotina</taxon>
        <taxon>Sordariomycetes</taxon>
        <taxon>Xylariomycetidae</taxon>
        <taxon>Amphisphaeriales</taxon>
        <taxon>Apiosporaceae</taxon>
        <taxon>Apiospora</taxon>
    </lineage>
</organism>
<comment type="caution">
    <text evidence="3">The sequence shown here is derived from an EMBL/GenBank/DDBJ whole genome shotgun (WGS) entry which is preliminary data.</text>
</comment>
<reference evidence="3 4" key="1">
    <citation type="submission" date="2023-01" db="EMBL/GenBank/DDBJ databases">
        <title>Analysis of 21 Apiospora genomes using comparative genomics revels a genus with tremendous synthesis potential of carbohydrate active enzymes and secondary metabolites.</title>
        <authorList>
            <person name="Sorensen T."/>
        </authorList>
    </citation>
    <scope>NUCLEOTIDE SEQUENCE [LARGE SCALE GENOMIC DNA]</scope>
    <source>
        <strain evidence="3 4">CBS 24483</strain>
    </source>
</reference>
<feature type="compositionally biased region" description="Low complexity" evidence="1">
    <location>
        <begin position="105"/>
        <end position="114"/>
    </location>
</feature>
<evidence type="ECO:0000256" key="1">
    <source>
        <dbReference type="SAM" id="MobiDB-lite"/>
    </source>
</evidence>
<feature type="chain" id="PRO_5045634815" description="Secreted protein" evidence="2">
    <location>
        <begin position="21"/>
        <end position="213"/>
    </location>
</feature>
<dbReference type="EMBL" id="JAQQWE010000001">
    <property type="protein sequence ID" value="KAK7965924.1"/>
    <property type="molecule type" value="Genomic_DNA"/>
</dbReference>
<gene>
    <name evidence="3" type="ORF">PG986_000201</name>
</gene>
<sequence>MFHFLVVIAPLMLQASDALAQVLRHRLMLFPLHRRGRQAQTVMLQLVGGGCVHGRQVELLVAPHRRDRVAPPAPPVAVEVAQNRLEEELPDRVVVVDVRTRHAVDQLQSPQPRQSPRRNERRQVRQGGTTLVVQRERWGAPYGGAVRLSRAGDDLEALQRRGVAVEPVVHAVLEIGNSHVVVSVQDLLGVPQTKRQALHLPQERAPRWREPHR</sequence>
<dbReference type="GeneID" id="92069485"/>
<keyword evidence="2" id="KW-0732">Signal</keyword>
<feature type="region of interest" description="Disordered" evidence="1">
    <location>
        <begin position="104"/>
        <end position="130"/>
    </location>
</feature>
<protein>
    <recommendedName>
        <fullName evidence="5">Secreted protein</fullName>
    </recommendedName>
</protein>
<dbReference type="RefSeq" id="XP_066705316.1">
    <property type="nucleotide sequence ID" value="XM_066836423.1"/>
</dbReference>
<dbReference type="Proteomes" id="UP001391051">
    <property type="component" value="Unassembled WGS sequence"/>
</dbReference>
<evidence type="ECO:0000313" key="4">
    <source>
        <dbReference type="Proteomes" id="UP001391051"/>
    </source>
</evidence>
<proteinExistence type="predicted"/>
<feature type="signal peptide" evidence="2">
    <location>
        <begin position="1"/>
        <end position="20"/>
    </location>
</feature>